<name>A0A9P5PB48_9AGAR</name>
<comment type="caution">
    <text evidence="3">The sequence shown here is derived from an EMBL/GenBank/DDBJ whole genome shotgun (WGS) entry which is preliminary data.</text>
</comment>
<dbReference type="Pfam" id="PF20152">
    <property type="entry name" value="DUF6534"/>
    <property type="match status" value="1"/>
</dbReference>
<evidence type="ECO:0000256" key="1">
    <source>
        <dbReference type="SAM" id="Phobius"/>
    </source>
</evidence>
<proteinExistence type="predicted"/>
<dbReference type="AlphaFoldDB" id="A0A9P5PB48"/>
<feature type="transmembrane region" description="Helical" evidence="1">
    <location>
        <begin position="45"/>
        <end position="66"/>
    </location>
</feature>
<accession>A0A9P5PB48</accession>
<organism evidence="3 4">
    <name type="scientific">Rhodocollybia butyracea</name>
    <dbReference type="NCBI Taxonomy" id="206335"/>
    <lineage>
        <taxon>Eukaryota</taxon>
        <taxon>Fungi</taxon>
        <taxon>Dikarya</taxon>
        <taxon>Basidiomycota</taxon>
        <taxon>Agaricomycotina</taxon>
        <taxon>Agaricomycetes</taxon>
        <taxon>Agaricomycetidae</taxon>
        <taxon>Agaricales</taxon>
        <taxon>Marasmiineae</taxon>
        <taxon>Omphalotaceae</taxon>
        <taxon>Rhodocollybia</taxon>
    </lineage>
</organism>
<feature type="transmembrane region" description="Helical" evidence="1">
    <location>
        <begin position="228"/>
        <end position="249"/>
    </location>
</feature>
<dbReference type="OrthoDB" id="2743740at2759"/>
<dbReference type="InterPro" id="IPR045339">
    <property type="entry name" value="DUF6534"/>
</dbReference>
<keyword evidence="1" id="KW-0472">Membrane</keyword>
<feature type="transmembrane region" description="Helical" evidence="1">
    <location>
        <begin position="195"/>
        <end position="216"/>
    </location>
</feature>
<feature type="transmembrane region" description="Helical" evidence="1">
    <location>
        <begin position="12"/>
        <end position="33"/>
    </location>
</feature>
<keyword evidence="1" id="KW-1133">Transmembrane helix</keyword>
<feature type="transmembrane region" description="Helical" evidence="1">
    <location>
        <begin position="121"/>
        <end position="143"/>
    </location>
</feature>
<feature type="transmembrane region" description="Helical" evidence="1">
    <location>
        <begin position="86"/>
        <end position="109"/>
    </location>
</feature>
<evidence type="ECO:0000313" key="3">
    <source>
        <dbReference type="EMBL" id="KAF9058900.1"/>
    </source>
</evidence>
<evidence type="ECO:0000313" key="4">
    <source>
        <dbReference type="Proteomes" id="UP000772434"/>
    </source>
</evidence>
<evidence type="ECO:0000259" key="2">
    <source>
        <dbReference type="Pfam" id="PF20152"/>
    </source>
</evidence>
<feature type="transmembrane region" description="Helical" evidence="1">
    <location>
        <begin position="163"/>
        <end position="183"/>
    </location>
</feature>
<dbReference type="Proteomes" id="UP000772434">
    <property type="component" value="Unassembled WGS sequence"/>
</dbReference>
<feature type="domain" description="DUF6534" evidence="2">
    <location>
        <begin position="170"/>
        <end position="254"/>
    </location>
</feature>
<dbReference type="EMBL" id="JADNRY010000338">
    <property type="protein sequence ID" value="KAF9058900.1"/>
    <property type="molecule type" value="Genomic_DNA"/>
</dbReference>
<protein>
    <recommendedName>
        <fullName evidence="2">DUF6534 domain-containing protein</fullName>
    </recommendedName>
</protein>
<keyword evidence="4" id="KW-1185">Reference proteome</keyword>
<dbReference type="PANTHER" id="PTHR40465:SF1">
    <property type="entry name" value="DUF6534 DOMAIN-CONTAINING PROTEIN"/>
    <property type="match status" value="1"/>
</dbReference>
<reference evidence="3" key="1">
    <citation type="submission" date="2020-11" db="EMBL/GenBank/DDBJ databases">
        <authorList>
            <consortium name="DOE Joint Genome Institute"/>
            <person name="Ahrendt S."/>
            <person name="Riley R."/>
            <person name="Andreopoulos W."/>
            <person name="Labutti K."/>
            <person name="Pangilinan J."/>
            <person name="Ruiz-Duenas F.J."/>
            <person name="Barrasa J.M."/>
            <person name="Sanchez-Garcia M."/>
            <person name="Camarero S."/>
            <person name="Miyauchi S."/>
            <person name="Serrano A."/>
            <person name="Linde D."/>
            <person name="Babiker R."/>
            <person name="Drula E."/>
            <person name="Ayuso-Fernandez I."/>
            <person name="Pacheco R."/>
            <person name="Padilla G."/>
            <person name="Ferreira P."/>
            <person name="Barriuso J."/>
            <person name="Kellner H."/>
            <person name="Castanera R."/>
            <person name="Alfaro M."/>
            <person name="Ramirez L."/>
            <person name="Pisabarro A.G."/>
            <person name="Kuo A."/>
            <person name="Tritt A."/>
            <person name="Lipzen A."/>
            <person name="He G."/>
            <person name="Yan M."/>
            <person name="Ng V."/>
            <person name="Cullen D."/>
            <person name="Martin F."/>
            <person name="Rosso M.-N."/>
            <person name="Henrissat B."/>
            <person name="Hibbett D."/>
            <person name="Martinez A.T."/>
            <person name="Grigoriev I.V."/>
        </authorList>
    </citation>
    <scope>NUCLEOTIDE SEQUENCE</scope>
    <source>
        <strain evidence="3">AH 40177</strain>
    </source>
</reference>
<gene>
    <name evidence="3" type="ORF">BDP27DRAFT_1453637</name>
</gene>
<keyword evidence="1" id="KW-0812">Transmembrane</keyword>
<sequence length="327" mass="36207">MSAFEVTFGSNLIGSWLTAALYGLTTAQTYTFFNNRYGNSTSLKMLVFSLWVLDTLHTVVVFHIIYHYLISSAFNAPAFLLPVWSLPASVVVNAFVVAICQIYFTWVIYKLCKKTWLRITLTMFIMAFIILHFGWGIATAVIMNASKNLADYQTKQFVAFLPYTITQLPVDFALAASLCILLFKKRTAFQRTETLINTLIMYAVNRCILTSAVALVEVLAVGIAPDSFWFIAAEYILGQLYVNSLLATLNGRDSVKDSSSRGDATLSSGGFNAIPLDNIHHHPVALELQNASESKSRNFGSDNIFDMPDRLEGGVKIRGSGSFPGAR</sequence>
<dbReference type="PANTHER" id="PTHR40465">
    <property type="entry name" value="CHROMOSOME 1, WHOLE GENOME SHOTGUN SEQUENCE"/>
    <property type="match status" value="1"/>
</dbReference>